<keyword evidence="1" id="KW-0472">Membrane</keyword>
<feature type="transmembrane region" description="Helical" evidence="1">
    <location>
        <begin position="119"/>
        <end position="141"/>
    </location>
</feature>
<comment type="caution">
    <text evidence="3">The sequence shown here is derived from an EMBL/GenBank/DDBJ whole genome shotgun (WGS) entry which is preliminary data.</text>
</comment>
<organism evidence="3 4">
    <name type="scientific">Nocardia terrae</name>
    <dbReference type="NCBI Taxonomy" id="2675851"/>
    <lineage>
        <taxon>Bacteria</taxon>
        <taxon>Bacillati</taxon>
        <taxon>Actinomycetota</taxon>
        <taxon>Actinomycetes</taxon>
        <taxon>Mycobacteriales</taxon>
        <taxon>Nocardiaceae</taxon>
        <taxon>Nocardia</taxon>
    </lineage>
</organism>
<feature type="transmembrane region" description="Helical" evidence="1">
    <location>
        <begin position="94"/>
        <end position="113"/>
    </location>
</feature>
<evidence type="ECO:0000259" key="2">
    <source>
        <dbReference type="Pfam" id="PF14340"/>
    </source>
</evidence>
<sequence>MSNPQIGTPPAGQVDVRGPRFAAWITTAVLALVLIVAVFSVPAATVLLALQAIVFGLSAAYGPRRSPYGRIYATAIAPRIGAPTELEPVAPLRFAQLVGLAFAVLGVVGFAAGSTVVGAIFTGFALFAAFLNAAFGICLGCKIYPLVARFRTTSNDPVSTPTSV</sequence>
<reference evidence="3 4" key="1">
    <citation type="submission" date="2019-12" db="EMBL/GenBank/DDBJ databases">
        <title>Nocardia sp. nov. ET3-3 isolated from soil.</title>
        <authorList>
            <person name="Kanchanasin P."/>
            <person name="Tanasupawat S."/>
            <person name="Yuki M."/>
            <person name="Kudo T."/>
        </authorList>
    </citation>
    <scope>NUCLEOTIDE SEQUENCE [LARGE SCALE GENOMIC DNA]</scope>
    <source>
        <strain evidence="3 4">ET3-3</strain>
    </source>
</reference>
<keyword evidence="1" id="KW-1133">Transmembrane helix</keyword>
<dbReference type="RefSeq" id="WP_157388842.1">
    <property type="nucleotide sequence ID" value="NZ_WRPP01000003.1"/>
</dbReference>
<keyword evidence="1" id="KW-0812">Transmembrane</keyword>
<feature type="transmembrane region" description="Helical" evidence="1">
    <location>
        <begin position="45"/>
        <end position="62"/>
    </location>
</feature>
<accession>A0A7K1UXX8</accession>
<dbReference type="EMBL" id="WRPP01000003">
    <property type="protein sequence ID" value="MVU79224.1"/>
    <property type="molecule type" value="Genomic_DNA"/>
</dbReference>
<feature type="domain" description="DUF4395" evidence="2">
    <location>
        <begin position="14"/>
        <end position="149"/>
    </location>
</feature>
<evidence type="ECO:0000313" key="4">
    <source>
        <dbReference type="Proteomes" id="UP000466794"/>
    </source>
</evidence>
<protein>
    <submittedName>
        <fullName evidence="3">DUF4395 family protein</fullName>
    </submittedName>
</protein>
<evidence type="ECO:0000256" key="1">
    <source>
        <dbReference type="SAM" id="Phobius"/>
    </source>
</evidence>
<proteinExistence type="predicted"/>
<dbReference type="Proteomes" id="UP000466794">
    <property type="component" value="Unassembled WGS sequence"/>
</dbReference>
<dbReference type="AlphaFoldDB" id="A0A7K1UXX8"/>
<keyword evidence="4" id="KW-1185">Reference proteome</keyword>
<feature type="transmembrane region" description="Helical" evidence="1">
    <location>
        <begin position="21"/>
        <end position="39"/>
    </location>
</feature>
<evidence type="ECO:0000313" key="3">
    <source>
        <dbReference type="EMBL" id="MVU79224.1"/>
    </source>
</evidence>
<name>A0A7K1UXX8_9NOCA</name>
<dbReference type="InterPro" id="IPR025508">
    <property type="entry name" value="DUF4395"/>
</dbReference>
<gene>
    <name evidence="3" type="ORF">GPX89_18515</name>
</gene>
<dbReference type="Pfam" id="PF14340">
    <property type="entry name" value="DUF4395"/>
    <property type="match status" value="1"/>
</dbReference>